<evidence type="ECO:0000256" key="1">
    <source>
        <dbReference type="SAM" id="MobiDB-lite"/>
    </source>
</evidence>
<evidence type="ECO:0000313" key="5">
    <source>
        <dbReference type="Proteomes" id="UP000316252"/>
    </source>
</evidence>
<dbReference type="EMBL" id="VHQG01000001">
    <property type="protein sequence ID" value="TPW77770.1"/>
    <property type="molecule type" value="Genomic_DNA"/>
</dbReference>
<comment type="caution">
    <text evidence="4">The sequence shown here is derived from an EMBL/GenBank/DDBJ whole genome shotgun (WGS) entry which is preliminary data.</text>
</comment>
<keyword evidence="3" id="KW-0732">Signal</keyword>
<evidence type="ECO:0008006" key="6">
    <source>
        <dbReference type="Google" id="ProtNLM"/>
    </source>
</evidence>
<gene>
    <name evidence="4" type="ORF">FJ657_03740</name>
</gene>
<feature type="region of interest" description="Disordered" evidence="1">
    <location>
        <begin position="255"/>
        <end position="274"/>
    </location>
</feature>
<organism evidence="4 5">
    <name type="scientific">Schumannella soli</name>
    <dbReference type="NCBI Taxonomy" id="2590779"/>
    <lineage>
        <taxon>Bacteria</taxon>
        <taxon>Bacillati</taxon>
        <taxon>Actinomycetota</taxon>
        <taxon>Actinomycetes</taxon>
        <taxon>Micrococcales</taxon>
        <taxon>Microbacteriaceae</taxon>
        <taxon>Schumannella</taxon>
    </lineage>
</organism>
<keyword evidence="2" id="KW-1133">Transmembrane helix</keyword>
<proteinExistence type="predicted"/>
<dbReference type="NCBIfam" id="NF038134">
    <property type="entry name" value="choice_anch_M"/>
    <property type="match status" value="1"/>
</dbReference>
<dbReference type="Proteomes" id="UP000316252">
    <property type="component" value="Unassembled WGS sequence"/>
</dbReference>
<dbReference type="OrthoDB" id="4424311at2"/>
<feature type="compositionally biased region" description="Low complexity" evidence="1">
    <location>
        <begin position="264"/>
        <end position="274"/>
    </location>
</feature>
<keyword evidence="2" id="KW-0812">Transmembrane</keyword>
<evidence type="ECO:0000256" key="2">
    <source>
        <dbReference type="SAM" id="Phobius"/>
    </source>
</evidence>
<reference evidence="4 5" key="1">
    <citation type="submission" date="2019-06" db="EMBL/GenBank/DDBJ databases">
        <authorList>
            <person name="Li F."/>
        </authorList>
    </citation>
    <scope>NUCLEOTIDE SEQUENCE [LARGE SCALE GENOMIC DNA]</scope>
    <source>
        <strain evidence="4 5">10F1D-1</strain>
    </source>
</reference>
<evidence type="ECO:0000313" key="4">
    <source>
        <dbReference type="EMBL" id="TPW77770.1"/>
    </source>
</evidence>
<evidence type="ECO:0000256" key="3">
    <source>
        <dbReference type="SAM" id="SignalP"/>
    </source>
</evidence>
<protein>
    <recommendedName>
        <fullName evidence="6">Surface-anchored protein</fullName>
    </recommendedName>
</protein>
<keyword evidence="5" id="KW-1185">Reference proteome</keyword>
<dbReference type="InterPro" id="IPR022435">
    <property type="entry name" value="Surface-anchored_actinobac"/>
</dbReference>
<dbReference type="NCBIfam" id="TIGR03769">
    <property type="entry name" value="P_ac_wall_RPT"/>
    <property type="match status" value="1"/>
</dbReference>
<keyword evidence="2" id="KW-0472">Membrane</keyword>
<feature type="chain" id="PRO_5021259654" description="Surface-anchored protein" evidence="3">
    <location>
        <begin position="28"/>
        <end position="325"/>
    </location>
</feature>
<sequence>MLRRPLALLGGATLALATIAVPSAALADDLDQNLASDEPIAADTRTIESGHVDIGPRFVDGRWTVMIHDDTARTDPSTPSVWRHSEKTVLRVVDAAQQRVPDDPAYDFLGSKPGSAVLIVPQTQNPQVIWVGWNTQDPQAMQQMDRGATFTLLGVDGPGSLVTYLQSGNFTEPTVLWDSRSTKQQQPVWVDVNTHTHANWVFSEPGVYLATFRVSADLVDGSTVDDVRTLRFAVGSATSVDAALAAQPSITAANAPAVEGGSGSSSSGSSASSRSQADAEARVAADTRSVVALVGVVVGGGILLIAVVVIAVARSSRAKRRAEQP</sequence>
<feature type="signal peptide" evidence="3">
    <location>
        <begin position="1"/>
        <end position="27"/>
    </location>
</feature>
<dbReference type="AlphaFoldDB" id="A0A506Y8E8"/>
<accession>A0A506Y8E8</accession>
<dbReference type="RefSeq" id="WP_141162297.1">
    <property type="nucleotide sequence ID" value="NZ_VHQG01000001.1"/>
</dbReference>
<name>A0A506Y8E8_9MICO</name>
<feature type="transmembrane region" description="Helical" evidence="2">
    <location>
        <begin position="290"/>
        <end position="313"/>
    </location>
</feature>